<dbReference type="WBParaSite" id="SSTP_0000876600.1">
    <property type="protein sequence ID" value="SSTP_0000876600.1"/>
    <property type="gene ID" value="SSTP_0000876600"/>
</dbReference>
<accession>A0A0K0EH09</accession>
<name>A0A0K0EH09_STRER</name>
<protein>
    <submittedName>
        <fullName evidence="1">C2H2-type domain-containing protein</fullName>
    </submittedName>
</protein>
<evidence type="ECO:0000313" key="1">
    <source>
        <dbReference type="WBParaSite" id="SSTP_0000876600.1"/>
    </source>
</evidence>
<reference evidence="1" key="1">
    <citation type="submission" date="2015-08" db="UniProtKB">
        <authorList>
            <consortium name="WormBaseParasite"/>
        </authorList>
    </citation>
    <scope>IDENTIFICATION</scope>
</reference>
<dbReference type="AlphaFoldDB" id="A0A0K0EH09"/>
<proteinExistence type="predicted"/>
<organism evidence="1">
    <name type="scientific">Strongyloides stercoralis</name>
    <name type="common">Threadworm</name>
    <dbReference type="NCBI Taxonomy" id="6248"/>
    <lineage>
        <taxon>Eukaryota</taxon>
        <taxon>Metazoa</taxon>
        <taxon>Ecdysozoa</taxon>
        <taxon>Nematoda</taxon>
        <taxon>Chromadorea</taxon>
        <taxon>Rhabditida</taxon>
        <taxon>Tylenchina</taxon>
        <taxon>Panagrolaimomorpha</taxon>
        <taxon>Strongyloidoidea</taxon>
        <taxon>Strongyloididae</taxon>
        <taxon>Strongyloides</taxon>
    </lineage>
</organism>
<sequence>MPICPICAVKKINNVQLTLDHLKEHKYEKFVPVKCLYPGCNSKRFNKILLFKKHLQKYHYFNQDLESSEIINVDFDIADIEINDDSTFENLEISQASDIEEEDDDNLSTQVNINKIISEKQLCKSGLVLENPSAPFTLIESFIDIYGDCLNMFASTEIVQAFNKSTLKKKLLKRNEMNIQSFEIEEPEKEYADNKEYLDSFNCNSDFQINSDDSNSDDELDDEKTTMLIEKRKKISKKRSNAYCLPVEDLLKLNKDLIIENNELTCLLFFDEFCSGNPLNIGIGNRYFLNISISFKRLNGNFTDPILLSIILAKYTKKDRINLVTHKIREYLSHTFMYREKQVGIIISKILSDNFGLNQLLNTAKCRICNTERKYFSNFRTTQSANTRDNVRTISFDSGFTSLQGMVVDIFHDIDLGICLTALYEVIGILLYECQLKKSRLLELLCYITIQKKRSNITAIIDKNGYIDRQFNEYISYEKFVNSKNRKRKIRANAAQSISLLYSMIDLIHLHKTEFKLVTRHSGRKINACFNLLKSVKKIRKLANKENCNENDSKLMNLFVNEYYKYKNCILKNFVPTTKEHNLLHYGYLINEYQVFSSMNTAIIYISNILNSDSFLDEEISEIMNNINMSTPNCRQQKLLIYFFKKSVEKQTEKEFLNALKNIIILKNITLTEQGKKNISLVAKKAYNSVKKSQSEERSGITPKKYNNVFLYQKLYQLLKKLDVVAIEKSSFIRKFTFFTLIESFARSPNLFHFLDENSSNFKECNCICNKIQPKIINFFNTCFQFEIVSEENLSSIKIEELLTVPEEELVSCTIQVTDYLQIISFFLILLKKYFLKKGRVGEYNGQYNFLNVCLLLVGEKGALYGNYVVSNEVKAIANELKLSNIA</sequence>